<protein>
    <recommendedName>
        <fullName evidence="6">Cytochrome c oxidase assembly protein COX19</fullName>
    </recommendedName>
</protein>
<evidence type="ECO:0000313" key="9">
    <source>
        <dbReference type="EMBL" id="TFL06354.1"/>
    </source>
</evidence>
<keyword evidence="2" id="KW-0963">Cytoplasm</keyword>
<dbReference type="Proteomes" id="UP000305067">
    <property type="component" value="Unassembled WGS sequence"/>
</dbReference>
<feature type="region of interest" description="Disordered" evidence="7">
    <location>
        <begin position="1"/>
        <end position="25"/>
    </location>
</feature>
<evidence type="ECO:0000256" key="4">
    <source>
        <dbReference type="ARBA" id="ARBA00037279"/>
    </source>
</evidence>
<keyword evidence="3" id="KW-1015">Disulfide bond</keyword>
<dbReference type="PANTHER" id="PTHR21107">
    <property type="entry name" value="CYTOCHROME C OXIDASE ASSEMBLY PROTEIN COX19"/>
    <property type="match status" value="1"/>
</dbReference>
<feature type="domain" description="CHCH" evidence="8">
    <location>
        <begin position="31"/>
        <end position="65"/>
    </location>
</feature>
<dbReference type="AlphaFoldDB" id="A0A5C3R5J8"/>
<dbReference type="PROSITE" id="PS51808">
    <property type="entry name" value="CHCH"/>
    <property type="match status" value="1"/>
</dbReference>
<dbReference type="GO" id="GO:0033617">
    <property type="term" value="P:mitochondrial respiratory chain complex IV assembly"/>
    <property type="evidence" value="ECO:0007669"/>
    <property type="project" value="TreeGrafter"/>
</dbReference>
<sequence length="93" mass="10156">MSFGGPPSLGGSVKGGPPDRGSFPLDHFGECKDEMKLYMDCLRKNSGTSTECQGVSKAYLHCRMKKGLMEQDDWRNLGLSNVKENSPPSKSKS</sequence>
<dbReference type="InterPro" id="IPR010625">
    <property type="entry name" value="CHCH"/>
</dbReference>
<proteinExistence type="inferred from homology"/>
<dbReference type="OrthoDB" id="268594at2759"/>
<comment type="similarity">
    <text evidence="5">Belongs to the COX19 family.</text>
</comment>
<dbReference type="Pfam" id="PF06747">
    <property type="entry name" value="CHCH"/>
    <property type="match status" value="1"/>
</dbReference>
<comment type="subcellular location">
    <subcellularLocation>
        <location evidence="1">Cytoplasm</location>
    </subcellularLocation>
</comment>
<dbReference type="SUPFAM" id="SSF47072">
    <property type="entry name" value="Cysteine alpha-hairpin motif"/>
    <property type="match status" value="1"/>
</dbReference>
<evidence type="ECO:0000256" key="3">
    <source>
        <dbReference type="ARBA" id="ARBA00023157"/>
    </source>
</evidence>
<keyword evidence="10" id="KW-1185">Reference proteome</keyword>
<dbReference type="PANTHER" id="PTHR21107:SF2">
    <property type="entry name" value="CYTOCHROME C OXIDASE ASSEMBLY PROTEIN COX19"/>
    <property type="match status" value="1"/>
</dbReference>
<evidence type="ECO:0000313" key="10">
    <source>
        <dbReference type="Proteomes" id="UP000305067"/>
    </source>
</evidence>
<evidence type="ECO:0000256" key="6">
    <source>
        <dbReference type="ARBA" id="ARBA00039385"/>
    </source>
</evidence>
<reference evidence="9 10" key="1">
    <citation type="journal article" date="2019" name="Nat. Ecol. Evol.">
        <title>Megaphylogeny resolves global patterns of mushroom evolution.</title>
        <authorList>
            <person name="Varga T."/>
            <person name="Krizsan K."/>
            <person name="Foldi C."/>
            <person name="Dima B."/>
            <person name="Sanchez-Garcia M."/>
            <person name="Sanchez-Ramirez S."/>
            <person name="Szollosi G.J."/>
            <person name="Szarkandi J.G."/>
            <person name="Papp V."/>
            <person name="Albert L."/>
            <person name="Andreopoulos W."/>
            <person name="Angelini C."/>
            <person name="Antonin V."/>
            <person name="Barry K.W."/>
            <person name="Bougher N.L."/>
            <person name="Buchanan P."/>
            <person name="Buyck B."/>
            <person name="Bense V."/>
            <person name="Catcheside P."/>
            <person name="Chovatia M."/>
            <person name="Cooper J."/>
            <person name="Damon W."/>
            <person name="Desjardin D."/>
            <person name="Finy P."/>
            <person name="Geml J."/>
            <person name="Haridas S."/>
            <person name="Hughes K."/>
            <person name="Justo A."/>
            <person name="Karasinski D."/>
            <person name="Kautmanova I."/>
            <person name="Kiss B."/>
            <person name="Kocsube S."/>
            <person name="Kotiranta H."/>
            <person name="LaButti K.M."/>
            <person name="Lechner B.E."/>
            <person name="Liimatainen K."/>
            <person name="Lipzen A."/>
            <person name="Lukacs Z."/>
            <person name="Mihaltcheva S."/>
            <person name="Morgado L.N."/>
            <person name="Niskanen T."/>
            <person name="Noordeloos M.E."/>
            <person name="Ohm R.A."/>
            <person name="Ortiz-Santana B."/>
            <person name="Ovrebo C."/>
            <person name="Racz N."/>
            <person name="Riley R."/>
            <person name="Savchenko A."/>
            <person name="Shiryaev A."/>
            <person name="Soop K."/>
            <person name="Spirin V."/>
            <person name="Szebenyi C."/>
            <person name="Tomsovsky M."/>
            <person name="Tulloss R.E."/>
            <person name="Uehling J."/>
            <person name="Grigoriev I.V."/>
            <person name="Vagvolgyi C."/>
            <person name="Papp T."/>
            <person name="Martin F.M."/>
            <person name="Miettinen O."/>
            <person name="Hibbett D.S."/>
            <person name="Nagy L.G."/>
        </authorList>
    </citation>
    <scope>NUCLEOTIDE SEQUENCE [LARGE SCALE GENOMIC DNA]</scope>
    <source>
        <strain evidence="9 10">CBS 309.79</strain>
    </source>
</reference>
<evidence type="ECO:0000259" key="8">
    <source>
        <dbReference type="Pfam" id="PF06747"/>
    </source>
</evidence>
<dbReference type="GO" id="GO:0005758">
    <property type="term" value="C:mitochondrial intermembrane space"/>
    <property type="evidence" value="ECO:0007669"/>
    <property type="project" value="TreeGrafter"/>
</dbReference>
<accession>A0A5C3R5J8</accession>
<dbReference type="STRING" id="1884261.A0A5C3R5J8"/>
<evidence type="ECO:0000256" key="7">
    <source>
        <dbReference type="SAM" id="MobiDB-lite"/>
    </source>
</evidence>
<dbReference type="EMBL" id="ML178815">
    <property type="protein sequence ID" value="TFL06354.1"/>
    <property type="molecule type" value="Genomic_DNA"/>
</dbReference>
<evidence type="ECO:0000256" key="1">
    <source>
        <dbReference type="ARBA" id="ARBA00004496"/>
    </source>
</evidence>
<evidence type="ECO:0000256" key="5">
    <source>
        <dbReference type="ARBA" id="ARBA00038223"/>
    </source>
</evidence>
<evidence type="ECO:0000256" key="2">
    <source>
        <dbReference type="ARBA" id="ARBA00022490"/>
    </source>
</evidence>
<dbReference type="InterPro" id="IPR009069">
    <property type="entry name" value="Cys_alpha_HP_mot_SF"/>
</dbReference>
<dbReference type="InterPro" id="IPR051383">
    <property type="entry name" value="COX19"/>
</dbReference>
<name>A0A5C3R5J8_9AGAR</name>
<organism evidence="9 10">
    <name type="scientific">Pterulicium gracile</name>
    <dbReference type="NCBI Taxonomy" id="1884261"/>
    <lineage>
        <taxon>Eukaryota</taxon>
        <taxon>Fungi</taxon>
        <taxon>Dikarya</taxon>
        <taxon>Basidiomycota</taxon>
        <taxon>Agaricomycotina</taxon>
        <taxon>Agaricomycetes</taxon>
        <taxon>Agaricomycetidae</taxon>
        <taxon>Agaricales</taxon>
        <taxon>Pleurotineae</taxon>
        <taxon>Pterulaceae</taxon>
        <taxon>Pterulicium</taxon>
    </lineage>
</organism>
<comment type="function">
    <text evidence="4">Required for the assembly of mitochondrial cytochrome c oxidase.</text>
</comment>
<gene>
    <name evidence="9" type="ORF">BDV98DRAFT_499155</name>
</gene>